<reference evidence="3" key="1">
    <citation type="submission" date="2016-10" db="EMBL/GenBank/DDBJ databases">
        <authorList>
            <person name="Varghese N."/>
            <person name="Submissions S."/>
        </authorList>
    </citation>
    <scope>NUCLEOTIDE SEQUENCE [LARGE SCALE GENOMIC DNA]</scope>
    <source>
        <strain evidence="3">S6-262</strain>
    </source>
</reference>
<dbReference type="AlphaFoldDB" id="A0A1H7Y9E3"/>
<feature type="transmembrane region" description="Helical" evidence="1">
    <location>
        <begin position="51"/>
        <end position="72"/>
    </location>
</feature>
<dbReference type="Proteomes" id="UP000199206">
    <property type="component" value="Unassembled WGS sequence"/>
</dbReference>
<organism evidence="2 3">
    <name type="scientific">Sphingomonas gellani</name>
    <dbReference type="NCBI Taxonomy" id="1166340"/>
    <lineage>
        <taxon>Bacteria</taxon>
        <taxon>Pseudomonadati</taxon>
        <taxon>Pseudomonadota</taxon>
        <taxon>Alphaproteobacteria</taxon>
        <taxon>Sphingomonadales</taxon>
        <taxon>Sphingomonadaceae</taxon>
        <taxon>Sphingomonas</taxon>
    </lineage>
</organism>
<keyword evidence="1" id="KW-0472">Membrane</keyword>
<feature type="transmembrane region" description="Helical" evidence="1">
    <location>
        <begin position="21"/>
        <end position="39"/>
    </location>
</feature>
<keyword evidence="1" id="KW-0812">Transmembrane</keyword>
<evidence type="ECO:0000313" key="2">
    <source>
        <dbReference type="EMBL" id="SEM41809.1"/>
    </source>
</evidence>
<feature type="transmembrane region" description="Helical" evidence="1">
    <location>
        <begin position="106"/>
        <end position="132"/>
    </location>
</feature>
<gene>
    <name evidence="2" type="ORF">SAMN05192583_0124</name>
</gene>
<name>A0A1H7Y9E3_9SPHN</name>
<protein>
    <submittedName>
        <fullName evidence="2">Uncharacterized protein</fullName>
    </submittedName>
</protein>
<sequence length="138" mass="14863">MVGDGRFRTRNVQVLREAQNALNIAFGAILSAYVGNSLAEIDNRPFDHHALARFFIAVAVFILGLCVANSAILRGEYRLGLIFAVLAAGGATAAHHEGAILGFEVIILRVLAGCWIVALVGSNVLLTAITYLHHRKRT</sequence>
<evidence type="ECO:0000313" key="3">
    <source>
        <dbReference type="Proteomes" id="UP000199206"/>
    </source>
</evidence>
<accession>A0A1H7Y9E3</accession>
<dbReference type="EMBL" id="FOCF01000001">
    <property type="protein sequence ID" value="SEM41809.1"/>
    <property type="molecule type" value="Genomic_DNA"/>
</dbReference>
<dbReference type="STRING" id="1166340.SAMN05192583_0124"/>
<proteinExistence type="predicted"/>
<feature type="transmembrane region" description="Helical" evidence="1">
    <location>
        <begin position="79"/>
        <end position="100"/>
    </location>
</feature>
<keyword evidence="1" id="KW-1133">Transmembrane helix</keyword>
<evidence type="ECO:0000256" key="1">
    <source>
        <dbReference type="SAM" id="Phobius"/>
    </source>
</evidence>
<keyword evidence="3" id="KW-1185">Reference proteome</keyword>